<proteinExistence type="predicted"/>
<comment type="caution">
    <text evidence="1">The sequence shown here is derived from an EMBL/GenBank/DDBJ whole genome shotgun (WGS) entry which is preliminary data.</text>
</comment>
<protein>
    <submittedName>
        <fullName evidence="1">Uncharacterized protein</fullName>
    </submittedName>
</protein>
<accession>A0A427AJV9</accession>
<dbReference type="Proteomes" id="UP000287651">
    <property type="component" value="Unassembled WGS sequence"/>
</dbReference>
<reference evidence="1 2" key="1">
    <citation type="journal article" date="2014" name="Agronomy (Basel)">
        <title>A Draft Genome Sequence for Ensete ventricosum, the Drought-Tolerant Tree Against Hunger.</title>
        <authorList>
            <person name="Harrison J."/>
            <person name="Moore K.A."/>
            <person name="Paszkiewicz K."/>
            <person name="Jones T."/>
            <person name="Grant M."/>
            <person name="Ambacheew D."/>
            <person name="Muzemil S."/>
            <person name="Studholme D.J."/>
        </authorList>
    </citation>
    <scope>NUCLEOTIDE SEQUENCE [LARGE SCALE GENOMIC DNA]</scope>
</reference>
<sequence>MCIDHFEARQVVSSSPSFPPRHLRLHRLPLAYEVVVQVSLTSASGLSYLCLFVGEVAYKILWYSSRSEWVSFAMASNAMVGSVTACTLELASDIQ</sequence>
<organism evidence="1 2">
    <name type="scientific">Ensete ventricosum</name>
    <name type="common">Abyssinian banana</name>
    <name type="synonym">Musa ensete</name>
    <dbReference type="NCBI Taxonomy" id="4639"/>
    <lineage>
        <taxon>Eukaryota</taxon>
        <taxon>Viridiplantae</taxon>
        <taxon>Streptophyta</taxon>
        <taxon>Embryophyta</taxon>
        <taxon>Tracheophyta</taxon>
        <taxon>Spermatophyta</taxon>
        <taxon>Magnoliopsida</taxon>
        <taxon>Liliopsida</taxon>
        <taxon>Zingiberales</taxon>
        <taxon>Musaceae</taxon>
        <taxon>Ensete</taxon>
    </lineage>
</organism>
<evidence type="ECO:0000313" key="1">
    <source>
        <dbReference type="EMBL" id="RRT76476.1"/>
    </source>
</evidence>
<name>A0A427AJV9_ENSVE</name>
<dbReference type="EMBL" id="AMZH03002184">
    <property type="protein sequence ID" value="RRT76476.1"/>
    <property type="molecule type" value="Genomic_DNA"/>
</dbReference>
<gene>
    <name evidence="1" type="ORF">B296_00017335</name>
</gene>
<evidence type="ECO:0000313" key="2">
    <source>
        <dbReference type="Proteomes" id="UP000287651"/>
    </source>
</evidence>
<dbReference type="AlphaFoldDB" id="A0A427AJV9"/>